<feature type="transmembrane region" description="Helical" evidence="7">
    <location>
        <begin position="220"/>
        <end position="242"/>
    </location>
</feature>
<dbReference type="InterPro" id="IPR001898">
    <property type="entry name" value="SLC13A/DASS"/>
</dbReference>
<sequence>MFVVIWSTLKKIFRIRKTLFAFLIPLLLIPIPAKIGTPEAKCAYVLLLMACFWLMEIMPLAVTALIPVVFLPLFGILSTDETCKIYMKEINMIFLGSLIAATAVEHCNLHNRLALRILLLVGTSPRWLMLGFMLTTVLLVSVIPMEKMTDRKLSMASVTTDPIEQDSRSKEEKNLRKALFMGVCYSANIGGTGTLTGTTPNLILKGQIDDDFKDYSKLTFASWMLFNIPGTILCVILAWAWLQILFMRQCGKDKKNSNDSVKTIIEKNYKDLGSITFHEAAVLVLFIILLILWFCRDPGFMPGWGVALSGEENKTFLKDAIPAIAIVLLLFVIPARPMEPETSPPLLEWKIAQQNVSWGVILLLGGGFALAEGTTRSGLSFWLGDQLAVLQALSAEVVVLIVCLIALTLTEVASNTATATIMMPVLSNLAEAVGIHPIKIMMPVAMCCSYAFILPVATAPNAIVFEAAPLTQTEMALPGFIMKLLCLSVSMLMIHTIGNPIFKMDVPISTNSTLGY</sequence>
<feature type="transmembrane region" description="Helical" evidence="7">
    <location>
        <begin position="85"/>
        <end position="104"/>
    </location>
</feature>
<dbReference type="Proteomes" id="UP000694941">
    <property type="component" value="Unplaced"/>
</dbReference>
<dbReference type="PROSITE" id="PS01271">
    <property type="entry name" value="NA_SULFATE"/>
    <property type="match status" value="1"/>
</dbReference>
<comment type="similarity">
    <text evidence="2">Belongs to the SLC13A/DASS transporter (TC 2.A.47) family. NADC subfamily.</text>
</comment>
<evidence type="ECO:0000256" key="3">
    <source>
        <dbReference type="ARBA" id="ARBA00022448"/>
    </source>
</evidence>
<evidence type="ECO:0000256" key="1">
    <source>
        <dbReference type="ARBA" id="ARBA00004141"/>
    </source>
</evidence>
<dbReference type="NCBIfam" id="TIGR00785">
    <property type="entry name" value="dass"/>
    <property type="match status" value="1"/>
</dbReference>
<organism evidence="8 9">
    <name type="scientific">Limulus polyphemus</name>
    <name type="common">Atlantic horseshoe crab</name>
    <dbReference type="NCBI Taxonomy" id="6850"/>
    <lineage>
        <taxon>Eukaryota</taxon>
        <taxon>Metazoa</taxon>
        <taxon>Ecdysozoa</taxon>
        <taxon>Arthropoda</taxon>
        <taxon>Chelicerata</taxon>
        <taxon>Merostomata</taxon>
        <taxon>Xiphosura</taxon>
        <taxon>Limulidae</taxon>
        <taxon>Limulus</taxon>
    </lineage>
</organism>
<accession>A0ABM1T8S9</accession>
<feature type="transmembrane region" description="Helical" evidence="7">
    <location>
        <begin position="124"/>
        <end position="145"/>
    </location>
</feature>
<evidence type="ECO:0000256" key="7">
    <source>
        <dbReference type="SAM" id="Phobius"/>
    </source>
</evidence>
<feature type="transmembrane region" description="Helical" evidence="7">
    <location>
        <begin position="356"/>
        <end position="375"/>
    </location>
</feature>
<keyword evidence="6 7" id="KW-0472">Membrane</keyword>
<dbReference type="InterPro" id="IPR031312">
    <property type="entry name" value="Na/sul_symport_CS"/>
</dbReference>
<dbReference type="PANTHER" id="PTHR10283:SF82">
    <property type="entry name" value="SOLUTE CARRIER FAMILY 13 MEMBER 2"/>
    <property type="match status" value="1"/>
</dbReference>
<feature type="transmembrane region" description="Helical" evidence="7">
    <location>
        <begin position="387"/>
        <end position="407"/>
    </location>
</feature>
<proteinExistence type="inferred from homology"/>
<dbReference type="GeneID" id="106468248"/>
<evidence type="ECO:0000256" key="4">
    <source>
        <dbReference type="ARBA" id="ARBA00022692"/>
    </source>
</evidence>
<name>A0ABM1T8S9_LIMPO</name>
<dbReference type="RefSeq" id="XP_022252285.1">
    <property type="nucleotide sequence ID" value="XM_022396577.1"/>
</dbReference>
<dbReference type="Pfam" id="PF00939">
    <property type="entry name" value="Na_sulph_symp"/>
    <property type="match status" value="1"/>
</dbReference>
<comment type="subcellular location">
    <subcellularLocation>
        <location evidence="1">Membrane</location>
        <topology evidence="1">Multi-pass membrane protein</topology>
    </subcellularLocation>
</comment>
<reference evidence="9" key="1">
    <citation type="submission" date="2025-08" db="UniProtKB">
        <authorList>
            <consortium name="RefSeq"/>
        </authorList>
    </citation>
    <scope>IDENTIFICATION</scope>
    <source>
        <tissue evidence="9">Muscle</tissue>
    </source>
</reference>
<evidence type="ECO:0000256" key="5">
    <source>
        <dbReference type="ARBA" id="ARBA00022989"/>
    </source>
</evidence>
<keyword evidence="3" id="KW-0813">Transport</keyword>
<evidence type="ECO:0000256" key="2">
    <source>
        <dbReference type="ARBA" id="ARBA00006772"/>
    </source>
</evidence>
<gene>
    <name evidence="9" type="primary">LOC106468248</name>
</gene>
<protein>
    <submittedName>
        <fullName evidence="9">Solute carrier family 13 member 5-like</fullName>
    </submittedName>
</protein>
<feature type="transmembrane region" description="Helical" evidence="7">
    <location>
        <begin position="442"/>
        <end position="463"/>
    </location>
</feature>
<feature type="transmembrane region" description="Helical" evidence="7">
    <location>
        <begin position="43"/>
        <end position="73"/>
    </location>
</feature>
<evidence type="ECO:0000313" key="8">
    <source>
        <dbReference type="Proteomes" id="UP000694941"/>
    </source>
</evidence>
<keyword evidence="8" id="KW-1185">Reference proteome</keyword>
<keyword evidence="5 7" id="KW-1133">Transmembrane helix</keyword>
<keyword evidence="4 7" id="KW-0812">Transmembrane</keyword>
<feature type="transmembrane region" description="Helical" evidence="7">
    <location>
        <begin position="316"/>
        <end position="336"/>
    </location>
</feature>
<evidence type="ECO:0000256" key="6">
    <source>
        <dbReference type="ARBA" id="ARBA00023136"/>
    </source>
</evidence>
<feature type="transmembrane region" description="Helical" evidence="7">
    <location>
        <begin position="275"/>
        <end position="295"/>
    </location>
</feature>
<dbReference type="PANTHER" id="PTHR10283">
    <property type="entry name" value="SOLUTE CARRIER FAMILY 13 MEMBER"/>
    <property type="match status" value="1"/>
</dbReference>
<feature type="transmembrane region" description="Helical" evidence="7">
    <location>
        <begin position="475"/>
        <end position="494"/>
    </location>
</feature>
<evidence type="ECO:0000313" key="9">
    <source>
        <dbReference type="RefSeq" id="XP_022252285.1"/>
    </source>
</evidence>